<dbReference type="Gene3D" id="3.10.129.10">
    <property type="entry name" value="Hotdog Thioesterase"/>
    <property type="match status" value="1"/>
</dbReference>
<dbReference type="EMBL" id="KN847495">
    <property type="protein sequence ID" value="KIW15746.1"/>
    <property type="molecule type" value="Genomic_DNA"/>
</dbReference>
<dbReference type="SUPFAM" id="SSF54637">
    <property type="entry name" value="Thioesterase/thiol ester dehydrase-isomerase"/>
    <property type="match status" value="1"/>
</dbReference>
<dbReference type="HOGENOM" id="CLU_052827_4_2_1"/>
<reference evidence="3 4" key="1">
    <citation type="submission" date="2015-01" db="EMBL/GenBank/DDBJ databases">
        <title>The Genome Sequence of Exophiala spinifera CBS89968.</title>
        <authorList>
            <consortium name="The Broad Institute Genomics Platform"/>
            <person name="Cuomo C."/>
            <person name="de Hoog S."/>
            <person name="Gorbushina A."/>
            <person name="Stielow B."/>
            <person name="Teixiera M."/>
            <person name="Abouelleil A."/>
            <person name="Chapman S.B."/>
            <person name="Priest M."/>
            <person name="Young S.K."/>
            <person name="Wortman J."/>
            <person name="Nusbaum C."/>
            <person name="Birren B."/>
        </authorList>
    </citation>
    <scope>NUCLEOTIDE SEQUENCE [LARGE SCALE GENOMIC DNA]</scope>
    <source>
        <strain evidence="3 4">CBS 89968</strain>
    </source>
</reference>
<keyword evidence="4" id="KW-1185">Reference proteome</keyword>
<proteinExistence type="predicted"/>
<dbReference type="CDD" id="cd03443">
    <property type="entry name" value="PaaI_thioesterase"/>
    <property type="match status" value="1"/>
</dbReference>
<dbReference type="RefSeq" id="XP_016235962.1">
    <property type="nucleotide sequence ID" value="XM_016380135.1"/>
</dbReference>
<dbReference type="Proteomes" id="UP000053328">
    <property type="component" value="Unassembled WGS sequence"/>
</dbReference>
<sequence>MSSSRPPPPPPPPPLLPLRSLNIHPDFSSREWCTRLLSDPGIANVVVPTDSAARAARLAGVSNSMFTETLNTPRTVRAQVSFNRPTHESDALASTGPGDGSGDGEANTSPSTSTADEYRRHTPREYCSLFSLGPGLDGKTGRAHGGFNALLLDQLTGHVGVVFGGSSAPATATMTVDYRAPISTPGVVLGRAWAVERSGRKTWVKGVIEDGEGKALAAAKALFVDPKPVTPEGSCVGDDAKAKSKL</sequence>
<accession>A0A0D1YL23</accession>
<dbReference type="InterPro" id="IPR052061">
    <property type="entry name" value="PTE-AB_protein"/>
</dbReference>
<dbReference type="GeneID" id="27332879"/>
<dbReference type="PANTHER" id="PTHR47260:SF3">
    <property type="entry name" value="THIOESTERASE FAMILY PROTEIN (AFU_ORTHOLOGUE AFUA_7G03960)"/>
    <property type="match status" value="1"/>
</dbReference>
<evidence type="ECO:0000313" key="4">
    <source>
        <dbReference type="Proteomes" id="UP000053328"/>
    </source>
</evidence>
<feature type="domain" description="Thioesterase" evidence="2">
    <location>
        <begin position="141"/>
        <end position="214"/>
    </location>
</feature>
<evidence type="ECO:0000259" key="2">
    <source>
        <dbReference type="Pfam" id="PF03061"/>
    </source>
</evidence>
<dbReference type="VEuPathDB" id="FungiDB:PV08_05796"/>
<evidence type="ECO:0000313" key="3">
    <source>
        <dbReference type="EMBL" id="KIW15746.1"/>
    </source>
</evidence>
<dbReference type="Pfam" id="PF03061">
    <property type="entry name" value="4HBT"/>
    <property type="match status" value="1"/>
</dbReference>
<dbReference type="AlphaFoldDB" id="A0A0D1YL23"/>
<dbReference type="InterPro" id="IPR006683">
    <property type="entry name" value="Thioestr_dom"/>
</dbReference>
<gene>
    <name evidence="3" type="ORF">PV08_05796</name>
</gene>
<feature type="compositionally biased region" description="Polar residues" evidence="1">
    <location>
        <begin position="106"/>
        <end position="115"/>
    </location>
</feature>
<organism evidence="3 4">
    <name type="scientific">Exophiala spinifera</name>
    <dbReference type="NCBI Taxonomy" id="91928"/>
    <lineage>
        <taxon>Eukaryota</taxon>
        <taxon>Fungi</taxon>
        <taxon>Dikarya</taxon>
        <taxon>Ascomycota</taxon>
        <taxon>Pezizomycotina</taxon>
        <taxon>Eurotiomycetes</taxon>
        <taxon>Chaetothyriomycetidae</taxon>
        <taxon>Chaetothyriales</taxon>
        <taxon>Herpotrichiellaceae</taxon>
        <taxon>Exophiala</taxon>
    </lineage>
</organism>
<name>A0A0D1YL23_9EURO</name>
<protein>
    <recommendedName>
        <fullName evidence="2">Thioesterase domain-containing protein</fullName>
    </recommendedName>
</protein>
<evidence type="ECO:0000256" key="1">
    <source>
        <dbReference type="SAM" id="MobiDB-lite"/>
    </source>
</evidence>
<dbReference type="PANTHER" id="PTHR47260">
    <property type="entry name" value="UPF0644 PROTEIN PB2B4.06"/>
    <property type="match status" value="1"/>
</dbReference>
<dbReference type="OrthoDB" id="506431at2759"/>
<feature type="region of interest" description="Disordered" evidence="1">
    <location>
        <begin position="82"/>
        <end position="120"/>
    </location>
</feature>
<dbReference type="InterPro" id="IPR029069">
    <property type="entry name" value="HotDog_dom_sf"/>
</dbReference>